<gene>
    <name evidence="2" type="ORF">DDE23_15430</name>
</gene>
<dbReference type="EMBL" id="QDDR01000008">
    <property type="protein sequence ID" value="PVE46543.1"/>
    <property type="molecule type" value="Genomic_DNA"/>
</dbReference>
<comment type="caution">
    <text evidence="2">The sequence shown here is derived from an EMBL/GenBank/DDBJ whole genome shotgun (WGS) entry which is preliminary data.</text>
</comment>
<protein>
    <submittedName>
        <fullName evidence="2">Uncharacterized protein</fullName>
    </submittedName>
</protein>
<keyword evidence="1" id="KW-1133">Transmembrane helix</keyword>
<accession>A0A2T7UPB0</accession>
<feature type="transmembrane region" description="Helical" evidence="1">
    <location>
        <begin position="9"/>
        <end position="27"/>
    </location>
</feature>
<sequence>MSFTERSTIAELVTSLAVIALFTWVIVTRQAEGAFAGPEGLQIWARQILWMIPVGIGVGIGVSVLLALAYHVTLREAFDGLVDERDRIIVLFGWKVTAITISTGFVAALAALAWGVTPLLALNLMLASFAAGDLAGNAARLWRYRRGY</sequence>
<proteinExistence type="predicted"/>
<reference evidence="2 3" key="1">
    <citation type="journal article" date="2011" name="Syst. Appl. Microbiol.">
        <title>Defluviimonas denitrificans gen. nov., sp. nov., and Pararhodobacter aggregans gen. nov., sp. nov., non-phototrophic Rhodobacteraceae from the biofilter of a marine aquaculture.</title>
        <authorList>
            <person name="Foesel B.U."/>
            <person name="Drake H.L."/>
            <person name="Schramm A."/>
        </authorList>
    </citation>
    <scope>NUCLEOTIDE SEQUENCE [LARGE SCALE GENOMIC DNA]</scope>
    <source>
        <strain evidence="2 3">D1-19</strain>
    </source>
</reference>
<dbReference type="OrthoDB" id="7689668at2"/>
<feature type="transmembrane region" description="Helical" evidence="1">
    <location>
        <begin position="91"/>
        <end position="114"/>
    </location>
</feature>
<evidence type="ECO:0000313" key="2">
    <source>
        <dbReference type="EMBL" id="PVE46543.1"/>
    </source>
</evidence>
<organism evidence="2 3">
    <name type="scientific">Pararhodobacter aggregans</name>
    <dbReference type="NCBI Taxonomy" id="404875"/>
    <lineage>
        <taxon>Bacteria</taxon>
        <taxon>Pseudomonadati</taxon>
        <taxon>Pseudomonadota</taxon>
        <taxon>Alphaproteobacteria</taxon>
        <taxon>Rhodobacterales</taxon>
        <taxon>Paracoccaceae</taxon>
        <taxon>Pararhodobacter</taxon>
    </lineage>
</organism>
<feature type="transmembrane region" description="Helical" evidence="1">
    <location>
        <begin position="120"/>
        <end position="142"/>
    </location>
</feature>
<evidence type="ECO:0000256" key="1">
    <source>
        <dbReference type="SAM" id="Phobius"/>
    </source>
</evidence>
<name>A0A2T7UPB0_9RHOB</name>
<keyword evidence="1" id="KW-0472">Membrane</keyword>
<dbReference type="AlphaFoldDB" id="A0A2T7UPB0"/>
<keyword evidence="1" id="KW-0812">Transmembrane</keyword>
<dbReference type="RefSeq" id="WP_107752677.1">
    <property type="nucleotide sequence ID" value="NZ_QBKF01000008.1"/>
</dbReference>
<evidence type="ECO:0000313" key="3">
    <source>
        <dbReference type="Proteomes" id="UP000244810"/>
    </source>
</evidence>
<feature type="transmembrane region" description="Helical" evidence="1">
    <location>
        <begin position="47"/>
        <end position="70"/>
    </location>
</feature>
<dbReference type="Proteomes" id="UP000244810">
    <property type="component" value="Unassembled WGS sequence"/>
</dbReference>
<keyword evidence="3" id="KW-1185">Reference proteome</keyword>